<accession>A0A5C1QQD6</accession>
<dbReference type="PANTHER" id="PTHR21708:SF26">
    <property type="entry name" value="2-DEHYDROPANTOATE 2-REDUCTASE"/>
    <property type="match status" value="1"/>
</dbReference>
<dbReference type="Pfam" id="PF08546">
    <property type="entry name" value="ApbA_C"/>
    <property type="match status" value="1"/>
</dbReference>
<dbReference type="OrthoDB" id="9793586at2"/>
<keyword evidence="9" id="KW-1185">Reference proteome</keyword>
<dbReference type="InterPro" id="IPR051402">
    <property type="entry name" value="KPR-Related"/>
</dbReference>
<dbReference type="Pfam" id="PF02558">
    <property type="entry name" value="ApbA"/>
    <property type="match status" value="1"/>
</dbReference>
<dbReference type="SUPFAM" id="SSF48179">
    <property type="entry name" value="6-phosphogluconate dehydrogenase C-terminal domain-like"/>
    <property type="match status" value="1"/>
</dbReference>
<proteinExistence type="predicted"/>
<comment type="catalytic activity">
    <reaction evidence="5">
        <text>(R)-pantoate + NADP(+) = 2-dehydropantoate + NADPH + H(+)</text>
        <dbReference type="Rhea" id="RHEA:16233"/>
        <dbReference type="ChEBI" id="CHEBI:11561"/>
        <dbReference type="ChEBI" id="CHEBI:15378"/>
        <dbReference type="ChEBI" id="CHEBI:15980"/>
        <dbReference type="ChEBI" id="CHEBI:57783"/>
        <dbReference type="ChEBI" id="CHEBI:58349"/>
        <dbReference type="EC" id="1.1.1.169"/>
    </reaction>
</comment>
<dbReference type="EC" id="1.1.1.169" evidence="2"/>
<dbReference type="SUPFAM" id="SSF51735">
    <property type="entry name" value="NAD(P)-binding Rossmann-fold domains"/>
    <property type="match status" value="1"/>
</dbReference>
<evidence type="ECO:0000256" key="4">
    <source>
        <dbReference type="ARBA" id="ARBA00032024"/>
    </source>
</evidence>
<evidence type="ECO:0000256" key="2">
    <source>
        <dbReference type="ARBA" id="ARBA00013014"/>
    </source>
</evidence>
<dbReference type="EMBL" id="CP036150">
    <property type="protein sequence ID" value="QEN09578.1"/>
    <property type="molecule type" value="Genomic_DNA"/>
</dbReference>
<dbReference type="AlphaFoldDB" id="A0A5C1QQD6"/>
<gene>
    <name evidence="8" type="ORF">EXM22_16910</name>
</gene>
<dbReference type="GO" id="GO:0008677">
    <property type="term" value="F:2-dehydropantoate 2-reductase activity"/>
    <property type="evidence" value="ECO:0007669"/>
    <property type="project" value="UniProtKB-EC"/>
</dbReference>
<dbReference type="PANTHER" id="PTHR21708">
    <property type="entry name" value="PROBABLE 2-DEHYDROPANTOATE 2-REDUCTASE"/>
    <property type="match status" value="1"/>
</dbReference>
<feature type="domain" description="Ketopantoate reductase C-terminal" evidence="7">
    <location>
        <begin position="177"/>
        <end position="241"/>
    </location>
</feature>
<dbReference type="InterPro" id="IPR013752">
    <property type="entry name" value="KPA_reductase"/>
</dbReference>
<organism evidence="8 9">
    <name type="scientific">Oceanispirochaeta crateris</name>
    <dbReference type="NCBI Taxonomy" id="2518645"/>
    <lineage>
        <taxon>Bacteria</taxon>
        <taxon>Pseudomonadati</taxon>
        <taxon>Spirochaetota</taxon>
        <taxon>Spirochaetia</taxon>
        <taxon>Spirochaetales</taxon>
        <taxon>Spirochaetaceae</taxon>
        <taxon>Oceanispirochaeta</taxon>
    </lineage>
</organism>
<reference evidence="8 9" key="1">
    <citation type="submission" date="2019-02" db="EMBL/GenBank/DDBJ databases">
        <title>Complete Genome Sequence and Methylome Analysis of free living Spirochaetas.</title>
        <authorList>
            <person name="Fomenkov A."/>
            <person name="Dubinina G."/>
            <person name="Leshcheva N."/>
            <person name="Mikheeva N."/>
            <person name="Grabovich M."/>
            <person name="Vincze T."/>
            <person name="Roberts R.J."/>
        </authorList>
    </citation>
    <scope>NUCLEOTIDE SEQUENCE [LARGE SCALE GENOMIC DNA]</scope>
    <source>
        <strain evidence="8 9">K2</strain>
    </source>
</reference>
<dbReference type="KEGG" id="ock:EXM22_16910"/>
<evidence type="ECO:0000259" key="7">
    <source>
        <dbReference type="Pfam" id="PF08546"/>
    </source>
</evidence>
<protein>
    <recommendedName>
        <fullName evidence="3">2-dehydropantoate 2-reductase</fullName>
        <ecNumber evidence="2">1.1.1.169</ecNumber>
    </recommendedName>
    <alternativeName>
        <fullName evidence="4">Ketopantoate reductase</fullName>
    </alternativeName>
</protein>
<dbReference type="InterPro" id="IPR036291">
    <property type="entry name" value="NAD(P)-bd_dom_sf"/>
</dbReference>
<dbReference type="Gene3D" id="3.40.50.720">
    <property type="entry name" value="NAD(P)-binding Rossmann-like Domain"/>
    <property type="match status" value="1"/>
</dbReference>
<dbReference type="GO" id="GO:0005737">
    <property type="term" value="C:cytoplasm"/>
    <property type="evidence" value="ECO:0007669"/>
    <property type="project" value="TreeGrafter"/>
</dbReference>
<evidence type="ECO:0000313" key="9">
    <source>
        <dbReference type="Proteomes" id="UP000324209"/>
    </source>
</evidence>
<dbReference type="Gene3D" id="1.10.1040.10">
    <property type="entry name" value="N-(1-d-carboxylethyl)-l-norvaline Dehydrogenase, domain 2"/>
    <property type="match status" value="1"/>
</dbReference>
<dbReference type="Proteomes" id="UP000324209">
    <property type="component" value="Chromosome"/>
</dbReference>
<evidence type="ECO:0000259" key="6">
    <source>
        <dbReference type="Pfam" id="PF02558"/>
    </source>
</evidence>
<dbReference type="InterPro" id="IPR008927">
    <property type="entry name" value="6-PGluconate_DH-like_C_sf"/>
</dbReference>
<feature type="domain" description="Ketopantoate reductase N-terminal" evidence="6">
    <location>
        <begin position="8"/>
        <end position="134"/>
    </location>
</feature>
<dbReference type="InterPro" id="IPR013328">
    <property type="entry name" value="6PGD_dom2"/>
</dbReference>
<dbReference type="InterPro" id="IPR013332">
    <property type="entry name" value="KPR_N"/>
</dbReference>
<comment type="pathway">
    <text evidence="1">Cofactor biosynthesis; (R)-pantothenate biosynthesis; (R)-pantoate from 3-methyl-2-oxobutanoate: step 2/2.</text>
</comment>
<evidence type="ECO:0000256" key="1">
    <source>
        <dbReference type="ARBA" id="ARBA00004994"/>
    </source>
</evidence>
<evidence type="ECO:0000313" key="8">
    <source>
        <dbReference type="EMBL" id="QEN09578.1"/>
    </source>
</evidence>
<sequence>MNTIQSAAVLGAGALGLLYMQSIQNKLGESAYFLAGSERLESLIKTEYKINSQSIRFHARNPLQEDLNPELILVAVKNHHLESILPLLKAASGPSTIIISVLNGISSERILEEALPASTVLYAAALGMDAVKTGPDLTFSVKGKVLLGSRSNNKTEELTKAKEFLDSCGIMNETPQDIHRELWYKWMINIGVNQLSAVTGAGYGLFQKDPFLRKMMDEAMTETIEVAKAEGVDLTEADIKRWHSLLATLGGKGKRPCSRI</sequence>
<evidence type="ECO:0000256" key="3">
    <source>
        <dbReference type="ARBA" id="ARBA00019465"/>
    </source>
</evidence>
<evidence type="ECO:0000256" key="5">
    <source>
        <dbReference type="ARBA" id="ARBA00048793"/>
    </source>
</evidence>
<name>A0A5C1QQD6_9SPIO</name>